<feature type="domain" description="DUF3821" evidence="2">
    <location>
        <begin position="41"/>
        <end position="234"/>
    </location>
</feature>
<accession>A0A8A3S1B5</accession>
<gene>
    <name evidence="3" type="ORF">RJ40_00425</name>
</gene>
<dbReference type="Pfam" id="PF12863">
    <property type="entry name" value="DUF3821"/>
    <property type="match status" value="1"/>
</dbReference>
<organism evidence="3 4">
    <name type="scientific">Methanofollis aquaemaris</name>
    <dbReference type="NCBI Taxonomy" id="126734"/>
    <lineage>
        <taxon>Archaea</taxon>
        <taxon>Methanobacteriati</taxon>
        <taxon>Methanobacteriota</taxon>
        <taxon>Stenosarchaea group</taxon>
        <taxon>Methanomicrobia</taxon>
        <taxon>Methanomicrobiales</taxon>
        <taxon>Methanomicrobiaceae</taxon>
        <taxon>Methanofollis</taxon>
    </lineage>
</organism>
<dbReference type="Proteomes" id="UP001042704">
    <property type="component" value="Chromosome"/>
</dbReference>
<keyword evidence="4" id="KW-1185">Reference proteome</keyword>
<dbReference type="GeneID" id="76422773"/>
<protein>
    <submittedName>
        <fullName evidence="3">DUF3821 domain-containing protein</fullName>
    </submittedName>
</protein>
<evidence type="ECO:0000256" key="1">
    <source>
        <dbReference type="SAM" id="MobiDB-lite"/>
    </source>
</evidence>
<dbReference type="RefSeq" id="WP_265581372.1">
    <property type="nucleotide sequence ID" value="NZ_CP036172.1"/>
</dbReference>
<dbReference type="InterPro" id="IPR024277">
    <property type="entry name" value="DUF3821"/>
</dbReference>
<dbReference type="KEGG" id="maqe:RJ40_00425"/>
<sequence>MVRSIYTGISGVGIVCCLLLLVSAAIAPVSARGDTISDIEPGDTVFVYEEGLNLSALRNQTTDNPVTALVKYYDDDTGKGEQNRISIPDETAFDLDDALVEEDTGLYYAYSREDNARTGKRIMVRYPDLRIEPVLAAPNHADRIEGISIPTGTAIAFKVISLYVGTQYVAGDEHASVDIVVTTPDGAELTTFKGQDLSDLPITATHIYTDDPGMAGPIVLDRLQEGEYQVRAEWRSPQGFADSAEDSNVVTFYSGDRIGVNTTVPTVTTTTITGTPTTAPTTLAPTETATETTAPETSVPETTGTVPATTPTQAPLTLISVLAALSLGILVMTRK</sequence>
<evidence type="ECO:0000313" key="3">
    <source>
        <dbReference type="EMBL" id="QSZ66072.1"/>
    </source>
</evidence>
<reference evidence="3" key="1">
    <citation type="journal article" date="2001" name="Int. J. Syst. Evol. Microbiol.">
        <title>Methanofollis aquaemaris sp. nov., a methanogen isolated from an aquaculture fish pond.</title>
        <authorList>
            <person name="Lai M.C."/>
            <person name="Chen S.C."/>
        </authorList>
    </citation>
    <scope>NUCLEOTIDE SEQUENCE</scope>
    <source>
        <strain evidence="3">N2F9704</strain>
    </source>
</reference>
<feature type="region of interest" description="Disordered" evidence="1">
    <location>
        <begin position="269"/>
        <end position="310"/>
    </location>
</feature>
<proteinExistence type="predicted"/>
<dbReference type="EMBL" id="CP036172">
    <property type="protein sequence ID" value="QSZ66072.1"/>
    <property type="molecule type" value="Genomic_DNA"/>
</dbReference>
<reference evidence="3" key="2">
    <citation type="submission" date="2019-02" db="EMBL/GenBank/DDBJ databases">
        <authorList>
            <person name="Chen S.-C."/>
            <person name="Chien H.-H."/>
            <person name="Lai M.-C."/>
        </authorList>
    </citation>
    <scope>NUCLEOTIDE SEQUENCE</scope>
    <source>
        <strain evidence="3">N2F9704</strain>
    </source>
</reference>
<evidence type="ECO:0000313" key="4">
    <source>
        <dbReference type="Proteomes" id="UP001042704"/>
    </source>
</evidence>
<evidence type="ECO:0000259" key="2">
    <source>
        <dbReference type="Pfam" id="PF12863"/>
    </source>
</evidence>
<name>A0A8A3S1B5_9EURY</name>
<dbReference type="AlphaFoldDB" id="A0A8A3S1B5"/>